<accession>A0A223S682</accession>
<dbReference type="KEGG" id="ngv:CDO52_13265"/>
<evidence type="ECO:0000259" key="2">
    <source>
        <dbReference type="Pfam" id="PF22738"/>
    </source>
</evidence>
<dbReference type="SUPFAM" id="SSF52540">
    <property type="entry name" value="P-loop containing nucleoside triphosphate hydrolases"/>
    <property type="match status" value="1"/>
</dbReference>
<gene>
    <name evidence="3" type="ORF">CDO52_13265</name>
</gene>
<feature type="compositionally biased region" description="Polar residues" evidence="1">
    <location>
        <begin position="1176"/>
        <end position="1198"/>
    </location>
</feature>
<evidence type="ECO:0000256" key="1">
    <source>
        <dbReference type="SAM" id="MobiDB-lite"/>
    </source>
</evidence>
<keyword evidence="4" id="KW-1185">Reference proteome</keyword>
<dbReference type="RefSeq" id="WP_094932412.1">
    <property type="nucleotide sequence ID" value="NZ_CP022753.1"/>
</dbReference>
<evidence type="ECO:0000313" key="4">
    <source>
        <dbReference type="Proteomes" id="UP000215005"/>
    </source>
</evidence>
<sequence length="1198" mass="131944">MAKRLSYADALKILGKDDSAVLDFAEQAADGALSVVGIPDLFGAGGAVVKHGRKLLTSVRERINGVGRLDRTQRITAAHTVLVIVAYFEAVEECLAEQDSPLTLNDLELTADEQVRLAGVSEDLLDGQHVPFPEAHGEFEINQLLLEEFYDLSLRSALYQFLTGLACWEALSTTDKGRLARILHTCVPGRALRRYAEGYRQLAVDVPEFGVWSMMREHQRTRARLDTGLAGLRDLLADMTTGATPGKQCAALSRRYAKALERPVLAADDAPADFTLPSLGKAYINPRGRVGRAVANSQPSTEEWVNDHPVIDDLQGVIAGTLTGPSAVTHPIVVLGQPGSGKSKLTQVLAARLPAADFLPVLVELRSVTADAPLQDQIEEGIYATIGERVSWPDLVRSAGDALPVVILDGFDELLQATGASQSDYLEQVRLFQEREAELDRPTAVIVTTRTAVANRARIPDGSLIVRLEPFDDHQIDRMIEVWNHANQDALERRGLRRLSAQTVLRYRDLAEQPLLLMMLLIYDADENALQRTDTEGAAMSDGRAYSGSSVPPPASSSRDQIAPGNPYSSGGGPTPPGRVEAGAGSKGELYEQLLTSFARREVRKHQPHLDDGGMEHAVDLELRRLEIVAVAMFTRRRQTVTADELNSDLSVLIPEMHVDARGTDLSGSVSDAHQVFGRFFFVHESQAQRDARTDSVYEFLHSTFGEFLVARHVTATLHDLVIDRANARRRRFSTPLDDGLLYAITSFAALSGRQAIVEFLGDIFERRFAQEPEERTEYRSLLLELFHEAPFPQPNRSFTDYAPVRLPIVTRQSTYTANLVLLLVLGGTKIAAAELFPDSQNPWKDWRVVANQWRGIVDHEWHGLVDVIRVRHDYTWRGEGSTHLELERGDDVNVGECIGFEIKANPFKGSAAVTDPYRITLAFEGVTSSLLRAAALRANGTAARTFLMLGPYLTHVSSDMLTWYTEFDASQDDAVWGELHDVMELRLAPLGDGSEERLRRYSRLLDTRWLGRLELLVLRQAAEDLRIGRASGTDPSYMADLSSEVWSYLGRVRKVVYGKRLSPKAVRPVLDALEPFFSEFLDELSHAPQQVFEGILGLAEANSPSEPDPEWHYTSSSGASGPGAPPSREAPADRAPLTGPGGPAPEIFRRRELPPATEQRRMTRSRRGQGRCASDSFTSSGRTSPIGSRSTAAATSS</sequence>
<dbReference type="Gene3D" id="3.40.50.300">
    <property type="entry name" value="P-loop containing nucleotide triphosphate hydrolases"/>
    <property type="match status" value="1"/>
</dbReference>
<proteinExistence type="predicted"/>
<feature type="domain" description="NACHT N-terminal Helical" evidence="2">
    <location>
        <begin position="3"/>
        <end position="217"/>
    </location>
</feature>
<name>A0A223S682_9ACTN</name>
<feature type="region of interest" description="Disordered" evidence="1">
    <location>
        <begin position="1101"/>
        <end position="1198"/>
    </location>
</feature>
<dbReference type="OrthoDB" id="419933at2"/>
<feature type="region of interest" description="Disordered" evidence="1">
    <location>
        <begin position="537"/>
        <end position="584"/>
    </location>
</feature>
<evidence type="ECO:0000313" key="3">
    <source>
        <dbReference type="EMBL" id="ASU83630.1"/>
    </source>
</evidence>
<dbReference type="Pfam" id="PF22738">
    <property type="entry name" value="NNH7"/>
    <property type="match status" value="1"/>
</dbReference>
<reference evidence="3 4" key="1">
    <citation type="submission" date="2017-08" db="EMBL/GenBank/DDBJ databases">
        <title>The complete genome sequence of Nocardiopsis gilva YIM 90087.</title>
        <authorList>
            <person name="Yin M."/>
            <person name="Tang S."/>
        </authorList>
    </citation>
    <scope>NUCLEOTIDE SEQUENCE [LARGE SCALE GENOMIC DNA]</scope>
    <source>
        <strain evidence="3 4">YIM 90087</strain>
    </source>
</reference>
<organism evidence="3 4">
    <name type="scientific">Nocardiopsis gilva YIM 90087</name>
    <dbReference type="NCBI Taxonomy" id="1235441"/>
    <lineage>
        <taxon>Bacteria</taxon>
        <taxon>Bacillati</taxon>
        <taxon>Actinomycetota</taxon>
        <taxon>Actinomycetes</taxon>
        <taxon>Streptosporangiales</taxon>
        <taxon>Nocardiopsidaceae</taxon>
        <taxon>Nocardiopsis</taxon>
    </lineage>
</organism>
<dbReference type="InterPro" id="IPR027417">
    <property type="entry name" value="P-loop_NTPase"/>
</dbReference>
<dbReference type="Proteomes" id="UP000215005">
    <property type="component" value="Chromosome"/>
</dbReference>
<dbReference type="InterPro" id="IPR054567">
    <property type="entry name" value="NNH7"/>
</dbReference>
<feature type="compositionally biased region" description="Basic and acidic residues" evidence="1">
    <location>
        <begin position="1148"/>
        <end position="1162"/>
    </location>
</feature>
<protein>
    <recommendedName>
        <fullName evidence="2">NACHT N-terminal Helical domain-containing protein</fullName>
    </recommendedName>
</protein>
<dbReference type="AlphaFoldDB" id="A0A223S682"/>
<dbReference type="EMBL" id="CP022753">
    <property type="protein sequence ID" value="ASU83630.1"/>
    <property type="molecule type" value="Genomic_DNA"/>
</dbReference>